<organism evidence="11 12">
    <name type="scientific">Bythopirellula polymerisocia</name>
    <dbReference type="NCBI Taxonomy" id="2528003"/>
    <lineage>
        <taxon>Bacteria</taxon>
        <taxon>Pseudomonadati</taxon>
        <taxon>Planctomycetota</taxon>
        <taxon>Planctomycetia</taxon>
        <taxon>Pirellulales</taxon>
        <taxon>Lacipirellulaceae</taxon>
        <taxon>Bythopirellula</taxon>
    </lineage>
</organism>
<dbReference type="HAMAP" id="MF_00135">
    <property type="entry name" value="PRAI"/>
    <property type="match status" value="1"/>
</dbReference>
<name>A0A5C6CY70_9BACT</name>
<evidence type="ECO:0000256" key="3">
    <source>
        <dbReference type="ARBA" id="ARBA00012572"/>
    </source>
</evidence>
<dbReference type="SUPFAM" id="SSF51366">
    <property type="entry name" value="Ribulose-phoshate binding barrel"/>
    <property type="match status" value="1"/>
</dbReference>
<dbReference type="EMBL" id="SJPS01000002">
    <property type="protein sequence ID" value="TWU28431.1"/>
    <property type="molecule type" value="Genomic_DNA"/>
</dbReference>
<dbReference type="CDD" id="cd00405">
    <property type="entry name" value="PRAI"/>
    <property type="match status" value="1"/>
</dbReference>
<comment type="caution">
    <text evidence="11">The sequence shown here is derived from an EMBL/GenBank/DDBJ whole genome shotgun (WGS) entry which is preliminary data.</text>
</comment>
<dbReference type="AlphaFoldDB" id="A0A5C6CY70"/>
<dbReference type="Proteomes" id="UP000318437">
    <property type="component" value="Unassembled WGS sequence"/>
</dbReference>
<keyword evidence="12" id="KW-1185">Reference proteome</keyword>
<dbReference type="GO" id="GO:0004640">
    <property type="term" value="F:phosphoribosylanthranilate isomerase activity"/>
    <property type="evidence" value="ECO:0007669"/>
    <property type="project" value="UniProtKB-UniRule"/>
</dbReference>
<evidence type="ECO:0000256" key="2">
    <source>
        <dbReference type="ARBA" id="ARBA00004664"/>
    </source>
</evidence>
<dbReference type="Pfam" id="PF00697">
    <property type="entry name" value="PRAI"/>
    <property type="match status" value="1"/>
</dbReference>
<dbReference type="PANTHER" id="PTHR42894:SF1">
    <property type="entry name" value="N-(5'-PHOSPHORIBOSYL)ANTHRANILATE ISOMERASE"/>
    <property type="match status" value="1"/>
</dbReference>
<dbReference type="InterPro" id="IPR011060">
    <property type="entry name" value="RibuloseP-bd_barrel"/>
</dbReference>
<dbReference type="EC" id="5.3.1.24" evidence="3 9"/>
<dbReference type="Gene3D" id="3.20.20.70">
    <property type="entry name" value="Aldolase class I"/>
    <property type="match status" value="1"/>
</dbReference>
<keyword evidence="7 9" id="KW-0057">Aromatic amino acid biosynthesis</keyword>
<keyword evidence="8 9" id="KW-0413">Isomerase</keyword>
<sequence length="239" mass="25048">MHNPQCLAETHLRADQSMLRIKICGITRISDALDTVDAGADAIGLNFYPESKRYVTPATAQQIVAAVGDSVACVGVFVNSPASEVNSIAETLGLDWVQLHGNEPPEFLIQIGEKLKVLRVYRVGPEGMAPVIADLAACESAGKLPNAILIDSAVPGEYGGTGQKVSELFLARDKINSSDLFSSLPVILAGGLTPENVAESILQSRPDGVDVASGVESAPGIKDPALIKSFVTEARQALG</sequence>
<evidence type="ECO:0000313" key="12">
    <source>
        <dbReference type="Proteomes" id="UP000318437"/>
    </source>
</evidence>
<feature type="domain" description="N-(5'phosphoribosyl) anthranilate isomerase (PRAI)" evidence="10">
    <location>
        <begin position="21"/>
        <end position="232"/>
    </location>
</feature>
<keyword evidence="6 9" id="KW-0822">Tryptophan biosynthesis</keyword>
<evidence type="ECO:0000259" key="10">
    <source>
        <dbReference type="Pfam" id="PF00697"/>
    </source>
</evidence>
<dbReference type="PANTHER" id="PTHR42894">
    <property type="entry name" value="N-(5'-PHOSPHORIBOSYL)ANTHRANILATE ISOMERASE"/>
    <property type="match status" value="1"/>
</dbReference>
<evidence type="ECO:0000313" key="11">
    <source>
        <dbReference type="EMBL" id="TWU28431.1"/>
    </source>
</evidence>
<dbReference type="InterPro" id="IPR001240">
    <property type="entry name" value="PRAI_dom"/>
</dbReference>
<evidence type="ECO:0000256" key="8">
    <source>
        <dbReference type="ARBA" id="ARBA00023235"/>
    </source>
</evidence>
<dbReference type="InterPro" id="IPR044643">
    <property type="entry name" value="TrpF_fam"/>
</dbReference>
<gene>
    <name evidence="9 11" type="primary">trpF</name>
    <name evidence="11" type="ORF">Pla144_17200</name>
</gene>
<dbReference type="GO" id="GO:0000162">
    <property type="term" value="P:L-tryptophan biosynthetic process"/>
    <property type="evidence" value="ECO:0007669"/>
    <property type="project" value="UniProtKB-UniRule"/>
</dbReference>
<reference evidence="11 12" key="1">
    <citation type="submission" date="2019-02" db="EMBL/GenBank/DDBJ databases">
        <title>Deep-cultivation of Planctomycetes and their phenomic and genomic characterization uncovers novel biology.</title>
        <authorList>
            <person name="Wiegand S."/>
            <person name="Jogler M."/>
            <person name="Boedeker C."/>
            <person name="Pinto D."/>
            <person name="Vollmers J."/>
            <person name="Rivas-Marin E."/>
            <person name="Kohn T."/>
            <person name="Peeters S.H."/>
            <person name="Heuer A."/>
            <person name="Rast P."/>
            <person name="Oberbeckmann S."/>
            <person name="Bunk B."/>
            <person name="Jeske O."/>
            <person name="Meyerdierks A."/>
            <person name="Storesund J.E."/>
            <person name="Kallscheuer N."/>
            <person name="Luecker S."/>
            <person name="Lage O.M."/>
            <person name="Pohl T."/>
            <person name="Merkel B.J."/>
            <person name="Hornburger P."/>
            <person name="Mueller R.-W."/>
            <person name="Bruemmer F."/>
            <person name="Labrenz M."/>
            <person name="Spormann A.M."/>
            <person name="Op Den Camp H."/>
            <person name="Overmann J."/>
            <person name="Amann R."/>
            <person name="Jetten M.S.M."/>
            <person name="Mascher T."/>
            <person name="Medema M.H."/>
            <person name="Devos D.P."/>
            <person name="Kaster A.-K."/>
            <person name="Ovreas L."/>
            <person name="Rohde M."/>
            <person name="Galperin M.Y."/>
            <person name="Jogler C."/>
        </authorList>
    </citation>
    <scope>NUCLEOTIDE SEQUENCE [LARGE SCALE GENOMIC DNA]</scope>
    <source>
        <strain evidence="11 12">Pla144</strain>
    </source>
</reference>
<keyword evidence="5 9" id="KW-0028">Amino-acid biosynthesis</keyword>
<dbReference type="RefSeq" id="WP_197530496.1">
    <property type="nucleotide sequence ID" value="NZ_SJPS01000002.1"/>
</dbReference>
<proteinExistence type="inferred from homology"/>
<accession>A0A5C6CY70</accession>
<comment type="catalytic activity">
    <reaction evidence="1 9">
        <text>N-(5-phospho-beta-D-ribosyl)anthranilate = 1-(2-carboxyphenylamino)-1-deoxy-D-ribulose 5-phosphate</text>
        <dbReference type="Rhea" id="RHEA:21540"/>
        <dbReference type="ChEBI" id="CHEBI:18277"/>
        <dbReference type="ChEBI" id="CHEBI:58613"/>
        <dbReference type="EC" id="5.3.1.24"/>
    </reaction>
</comment>
<evidence type="ECO:0000256" key="4">
    <source>
        <dbReference type="ARBA" id="ARBA00022272"/>
    </source>
</evidence>
<evidence type="ECO:0000256" key="7">
    <source>
        <dbReference type="ARBA" id="ARBA00023141"/>
    </source>
</evidence>
<protein>
    <recommendedName>
        <fullName evidence="4 9">N-(5'-phosphoribosyl)anthranilate isomerase</fullName>
        <shortName evidence="9">PRAI</shortName>
        <ecNumber evidence="3 9">5.3.1.24</ecNumber>
    </recommendedName>
</protein>
<comment type="similarity">
    <text evidence="9">Belongs to the TrpF family.</text>
</comment>
<evidence type="ECO:0000256" key="6">
    <source>
        <dbReference type="ARBA" id="ARBA00022822"/>
    </source>
</evidence>
<dbReference type="InterPro" id="IPR013785">
    <property type="entry name" value="Aldolase_TIM"/>
</dbReference>
<comment type="pathway">
    <text evidence="2 9">Amino-acid biosynthesis; L-tryptophan biosynthesis; L-tryptophan from chorismate: step 3/5.</text>
</comment>
<evidence type="ECO:0000256" key="1">
    <source>
        <dbReference type="ARBA" id="ARBA00001164"/>
    </source>
</evidence>
<dbReference type="UniPathway" id="UPA00035">
    <property type="reaction ID" value="UER00042"/>
</dbReference>
<evidence type="ECO:0000256" key="9">
    <source>
        <dbReference type="HAMAP-Rule" id="MF_00135"/>
    </source>
</evidence>
<evidence type="ECO:0000256" key="5">
    <source>
        <dbReference type="ARBA" id="ARBA00022605"/>
    </source>
</evidence>